<name>A0AAU9IHR4_9CILI</name>
<sequence>MLRHFTPSRSIFFASEEMVRELERDFPAELQISFIAYRDCSPSVDQKFCPGLHISIFAKSQLENSSILNFL</sequence>
<evidence type="ECO:0000313" key="2">
    <source>
        <dbReference type="Proteomes" id="UP001162131"/>
    </source>
</evidence>
<dbReference type="Proteomes" id="UP001162131">
    <property type="component" value="Unassembled WGS sequence"/>
</dbReference>
<evidence type="ECO:0000313" key="1">
    <source>
        <dbReference type="EMBL" id="CAG9312771.1"/>
    </source>
</evidence>
<proteinExistence type="predicted"/>
<protein>
    <submittedName>
        <fullName evidence="1">Uncharacterized protein</fullName>
    </submittedName>
</protein>
<comment type="caution">
    <text evidence="1">The sequence shown here is derived from an EMBL/GenBank/DDBJ whole genome shotgun (WGS) entry which is preliminary data.</text>
</comment>
<dbReference type="EMBL" id="CAJZBQ010000009">
    <property type="protein sequence ID" value="CAG9312771.1"/>
    <property type="molecule type" value="Genomic_DNA"/>
</dbReference>
<accession>A0AAU9IHR4</accession>
<dbReference type="AlphaFoldDB" id="A0AAU9IHR4"/>
<organism evidence="1 2">
    <name type="scientific">Blepharisma stoltei</name>
    <dbReference type="NCBI Taxonomy" id="1481888"/>
    <lineage>
        <taxon>Eukaryota</taxon>
        <taxon>Sar</taxon>
        <taxon>Alveolata</taxon>
        <taxon>Ciliophora</taxon>
        <taxon>Postciliodesmatophora</taxon>
        <taxon>Heterotrichea</taxon>
        <taxon>Heterotrichida</taxon>
        <taxon>Blepharismidae</taxon>
        <taxon>Blepharisma</taxon>
    </lineage>
</organism>
<reference evidence="1" key="1">
    <citation type="submission" date="2021-09" db="EMBL/GenBank/DDBJ databases">
        <authorList>
            <consortium name="AG Swart"/>
            <person name="Singh M."/>
            <person name="Singh A."/>
            <person name="Seah K."/>
            <person name="Emmerich C."/>
        </authorList>
    </citation>
    <scope>NUCLEOTIDE SEQUENCE</scope>
    <source>
        <strain evidence="1">ATCC30299</strain>
    </source>
</reference>
<keyword evidence="2" id="KW-1185">Reference proteome</keyword>
<gene>
    <name evidence="1" type="ORF">BSTOLATCC_MIC7874</name>
</gene>